<keyword evidence="1" id="KW-0489">Methyltransferase</keyword>
<dbReference type="PANTHER" id="PTHR43712:SF2">
    <property type="entry name" value="O-METHYLTRANSFERASE CICE"/>
    <property type="match status" value="1"/>
</dbReference>
<feature type="domain" description="O-methyltransferase C-terminal" evidence="4">
    <location>
        <begin position="238"/>
        <end position="389"/>
    </location>
</feature>
<dbReference type="GO" id="GO:0032259">
    <property type="term" value="P:methylation"/>
    <property type="evidence" value="ECO:0007669"/>
    <property type="project" value="UniProtKB-KW"/>
</dbReference>
<dbReference type="GO" id="GO:0046983">
    <property type="term" value="F:protein dimerization activity"/>
    <property type="evidence" value="ECO:0007669"/>
    <property type="project" value="InterPro"/>
</dbReference>
<name>A0A9N9V8C7_9HYPO</name>
<dbReference type="OrthoDB" id="1606438at2759"/>
<proteinExistence type="predicted"/>
<reference evidence="6" key="1">
    <citation type="submission" date="2021-10" db="EMBL/GenBank/DDBJ databases">
        <authorList>
            <person name="Piombo E."/>
        </authorList>
    </citation>
    <scope>NUCLEOTIDE SEQUENCE</scope>
</reference>
<evidence type="ECO:0000259" key="5">
    <source>
        <dbReference type="Pfam" id="PF08100"/>
    </source>
</evidence>
<keyword evidence="2" id="KW-0808">Transferase</keyword>
<evidence type="ECO:0000256" key="2">
    <source>
        <dbReference type="ARBA" id="ARBA00022679"/>
    </source>
</evidence>
<comment type="caution">
    <text evidence="6">The sequence shown here is derived from an EMBL/GenBank/DDBJ whole genome shotgun (WGS) entry which is preliminary data.</text>
</comment>
<gene>
    <name evidence="6" type="ORF">CRHIZ90672A_00005503</name>
</gene>
<organism evidence="6 7">
    <name type="scientific">Clonostachys rhizophaga</name>
    <dbReference type="NCBI Taxonomy" id="160324"/>
    <lineage>
        <taxon>Eukaryota</taxon>
        <taxon>Fungi</taxon>
        <taxon>Dikarya</taxon>
        <taxon>Ascomycota</taxon>
        <taxon>Pezizomycotina</taxon>
        <taxon>Sordariomycetes</taxon>
        <taxon>Hypocreomycetidae</taxon>
        <taxon>Hypocreales</taxon>
        <taxon>Bionectriaceae</taxon>
        <taxon>Clonostachys</taxon>
    </lineage>
</organism>
<dbReference type="Gene3D" id="3.40.50.150">
    <property type="entry name" value="Vaccinia Virus protein VP39"/>
    <property type="match status" value="1"/>
</dbReference>
<dbReference type="Pfam" id="PF00891">
    <property type="entry name" value="Methyltransf_2"/>
    <property type="match status" value="1"/>
</dbReference>
<sequence length="419" mass="46974">FFVMDAALKKINLALQEAADAFEGPLSQQRLEHLQTLDSLPDKELWNLASQTVDLADGVIRKLQPPSLQLAESFLAYLDTKCLWAAVSHNIPDLLSSGGPQPIEELAKKSGLQPIRLRQVMRVLHNNGIFEYDPSADSYSNSPSSAMLTKDHWTQWHRWVDLYGNENYKAAEGIPEAIEQGQTRCAAQIHYNTDEDMFRYFARQGLQDKFHKTLGAGAVAQAPGMMADYGWAELGDAVVLDVGGGGGDFITMLLRRHPSLRGALFELDTVIDMVKPKYQSPGGEFADVGHRMVEFHVGDFREGVPSYEVYTMKWCLHNWLDGDVVRILSAVRRAIKITPRARMVVIESVLKDGRSSRIWRFGDATMMSLANGQERMEAEWRDLAEKAGWNVASISPLRNAWAAAIELRPQEESWGLSQE</sequence>
<evidence type="ECO:0008006" key="8">
    <source>
        <dbReference type="Google" id="ProtNLM"/>
    </source>
</evidence>
<dbReference type="InterPro" id="IPR036388">
    <property type="entry name" value="WH-like_DNA-bd_sf"/>
</dbReference>
<dbReference type="EMBL" id="CABFNQ020000544">
    <property type="protein sequence ID" value="CAH0018874.1"/>
    <property type="molecule type" value="Genomic_DNA"/>
</dbReference>
<dbReference type="PANTHER" id="PTHR43712">
    <property type="entry name" value="PUTATIVE (AFU_ORTHOLOGUE AFUA_4G14580)-RELATED"/>
    <property type="match status" value="1"/>
</dbReference>
<dbReference type="PROSITE" id="PS51683">
    <property type="entry name" value="SAM_OMT_II"/>
    <property type="match status" value="1"/>
</dbReference>
<dbReference type="Pfam" id="PF08100">
    <property type="entry name" value="Dimerisation"/>
    <property type="match status" value="1"/>
</dbReference>
<feature type="domain" description="O-methyltransferase dimerisation" evidence="5">
    <location>
        <begin position="74"/>
        <end position="150"/>
    </location>
</feature>
<dbReference type="SUPFAM" id="SSF46785">
    <property type="entry name" value="Winged helix' DNA-binding domain"/>
    <property type="match status" value="1"/>
</dbReference>
<dbReference type="GO" id="GO:0008171">
    <property type="term" value="F:O-methyltransferase activity"/>
    <property type="evidence" value="ECO:0007669"/>
    <property type="project" value="InterPro"/>
</dbReference>
<dbReference type="Gene3D" id="1.10.10.10">
    <property type="entry name" value="Winged helix-like DNA-binding domain superfamily/Winged helix DNA-binding domain"/>
    <property type="match status" value="1"/>
</dbReference>
<dbReference type="AlphaFoldDB" id="A0A9N9V8C7"/>
<keyword evidence="3" id="KW-0949">S-adenosyl-L-methionine</keyword>
<dbReference type="InterPro" id="IPR012967">
    <property type="entry name" value="COMT_dimerisation"/>
</dbReference>
<dbReference type="InterPro" id="IPR016461">
    <property type="entry name" value="COMT-like"/>
</dbReference>
<accession>A0A9N9V8C7</accession>
<evidence type="ECO:0000313" key="7">
    <source>
        <dbReference type="Proteomes" id="UP000696573"/>
    </source>
</evidence>
<feature type="non-terminal residue" evidence="6">
    <location>
        <position position="1"/>
    </location>
</feature>
<dbReference type="Proteomes" id="UP000696573">
    <property type="component" value="Unassembled WGS sequence"/>
</dbReference>
<dbReference type="InterPro" id="IPR029063">
    <property type="entry name" value="SAM-dependent_MTases_sf"/>
</dbReference>
<evidence type="ECO:0000313" key="6">
    <source>
        <dbReference type="EMBL" id="CAH0018874.1"/>
    </source>
</evidence>
<protein>
    <recommendedName>
        <fullName evidence="8">O-methyltransferase domain-containing protein</fullName>
    </recommendedName>
</protein>
<evidence type="ECO:0000259" key="4">
    <source>
        <dbReference type="Pfam" id="PF00891"/>
    </source>
</evidence>
<dbReference type="InterPro" id="IPR036390">
    <property type="entry name" value="WH_DNA-bd_sf"/>
</dbReference>
<evidence type="ECO:0000256" key="1">
    <source>
        <dbReference type="ARBA" id="ARBA00022603"/>
    </source>
</evidence>
<keyword evidence="7" id="KW-1185">Reference proteome</keyword>
<dbReference type="InterPro" id="IPR001077">
    <property type="entry name" value="COMT_C"/>
</dbReference>
<dbReference type="SUPFAM" id="SSF53335">
    <property type="entry name" value="S-adenosyl-L-methionine-dependent methyltransferases"/>
    <property type="match status" value="1"/>
</dbReference>
<evidence type="ECO:0000256" key="3">
    <source>
        <dbReference type="ARBA" id="ARBA00022691"/>
    </source>
</evidence>